<protein>
    <submittedName>
        <fullName evidence="1">Uncharacterized protein</fullName>
    </submittedName>
</protein>
<sequence length="44" mass="5049">MSQVKLNQYVLPRGETTLKPSAFACRPFLTFLRPMVPCRSPFYG</sequence>
<dbReference type="Proteomes" id="UP001169217">
    <property type="component" value="Unassembled WGS sequence"/>
</dbReference>
<evidence type="ECO:0000313" key="2">
    <source>
        <dbReference type="Proteomes" id="UP001169217"/>
    </source>
</evidence>
<evidence type="ECO:0000313" key="1">
    <source>
        <dbReference type="EMBL" id="KAK0379160.1"/>
    </source>
</evidence>
<name>A0ABQ9Q5T1_9PEZI</name>
<keyword evidence="2" id="KW-1185">Reference proteome</keyword>
<reference evidence="1" key="1">
    <citation type="submission" date="2023-04" db="EMBL/GenBank/DDBJ databases">
        <title>Colletotrichum limetticola genome sequence.</title>
        <authorList>
            <person name="Baroncelli R."/>
        </authorList>
    </citation>
    <scope>NUCLEOTIDE SEQUENCE</scope>
    <source>
        <strain evidence="1">KLA-Anderson</strain>
    </source>
</reference>
<proteinExistence type="predicted"/>
<gene>
    <name evidence="1" type="ORF">CLIM01_03514</name>
</gene>
<accession>A0ABQ9Q5T1</accession>
<comment type="caution">
    <text evidence="1">The sequence shown here is derived from an EMBL/GenBank/DDBJ whole genome shotgun (WGS) entry which is preliminary data.</text>
</comment>
<dbReference type="EMBL" id="JARUPT010000075">
    <property type="protein sequence ID" value="KAK0379160.1"/>
    <property type="molecule type" value="Genomic_DNA"/>
</dbReference>
<organism evidence="1 2">
    <name type="scientific">Colletotrichum limetticola</name>
    <dbReference type="NCBI Taxonomy" id="1209924"/>
    <lineage>
        <taxon>Eukaryota</taxon>
        <taxon>Fungi</taxon>
        <taxon>Dikarya</taxon>
        <taxon>Ascomycota</taxon>
        <taxon>Pezizomycotina</taxon>
        <taxon>Sordariomycetes</taxon>
        <taxon>Hypocreomycetidae</taxon>
        <taxon>Glomerellales</taxon>
        <taxon>Glomerellaceae</taxon>
        <taxon>Colletotrichum</taxon>
        <taxon>Colletotrichum acutatum species complex</taxon>
    </lineage>
</organism>